<sequence>MGRTLVPQSTNDPEDSDMLARVLRSLQRPTPMAARAFSDAPKSFVPEHDKPHARAIIVDTVLDDDEDEDDYEEMVTIGPAGTEWGGPSRGSLHDF</sequence>
<evidence type="ECO:0000313" key="2">
    <source>
        <dbReference type="Proteomes" id="UP000030745"/>
    </source>
</evidence>
<dbReference type="AlphaFoldDB" id="A0A067CL96"/>
<dbReference type="VEuPathDB" id="FungiDB:SPRG_07560"/>
<name>A0A067CL96_SAPPC</name>
<reference evidence="1 2" key="1">
    <citation type="journal article" date="2013" name="PLoS Genet.">
        <title>Distinctive expansion of potential virulence genes in the genome of the oomycete fish pathogen Saprolegnia parasitica.</title>
        <authorList>
            <person name="Jiang R.H."/>
            <person name="de Bruijn I."/>
            <person name="Haas B.J."/>
            <person name="Belmonte R."/>
            <person name="Lobach L."/>
            <person name="Christie J."/>
            <person name="van den Ackerveken G."/>
            <person name="Bottin A."/>
            <person name="Bulone V."/>
            <person name="Diaz-Moreno S.M."/>
            <person name="Dumas B."/>
            <person name="Fan L."/>
            <person name="Gaulin E."/>
            <person name="Govers F."/>
            <person name="Grenville-Briggs L.J."/>
            <person name="Horner N.R."/>
            <person name="Levin J.Z."/>
            <person name="Mammella M."/>
            <person name="Meijer H.J."/>
            <person name="Morris P."/>
            <person name="Nusbaum C."/>
            <person name="Oome S."/>
            <person name="Phillips A.J."/>
            <person name="van Rooyen D."/>
            <person name="Rzeszutek E."/>
            <person name="Saraiva M."/>
            <person name="Secombes C.J."/>
            <person name="Seidl M.F."/>
            <person name="Snel B."/>
            <person name="Stassen J.H."/>
            <person name="Sykes S."/>
            <person name="Tripathy S."/>
            <person name="van den Berg H."/>
            <person name="Vega-Arreguin J.C."/>
            <person name="Wawra S."/>
            <person name="Young S.K."/>
            <person name="Zeng Q."/>
            <person name="Dieguez-Uribeondo J."/>
            <person name="Russ C."/>
            <person name="Tyler B.M."/>
            <person name="van West P."/>
        </authorList>
    </citation>
    <scope>NUCLEOTIDE SEQUENCE [LARGE SCALE GENOMIC DNA]</scope>
    <source>
        <strain evidence="1 2">CBS 223.65</strain>
    </source>
</reference>
<dbReference type="GeneID" id="24129828"/>
<dbReference type="OMA" id="DKPHARA"/>
<gene>
    <name evidence="1" type="ORF">SPRG_07560</name>
</gene>
<dbReference type="Proteomes" id="UP000030745">
    <property type="component" value="Unassembled WGS sequence"/>
</dbReference>
<keyword evidence="2" id="KW-1185">Reference proteome</keyword>
<dbReference type="OrthoDB" id="201362at2759"/>
<organism evidence="1 2">
    <name type="scientific">Saprolegnia parasitica (strain CBS 223.65)</name>
    <dbReference type="NCBI Taxonomy" id="695850"/>
    <lineage>
        <taxon>Eukaryota</taxon>
        <taxon>Sar</taxon>
        <taxon>Stramenopiles</taxon>
        <taxon>Oomycota</taxon>
        <taxon>Saprolegniomycetes</taxon>
        <taxon>Saprolegniales</taxon>
        <taxon>Saprolegniaceae</taxon>
        <taxon>Saprolegnia</taxon>
    </lineage>
</organism>
<dbReference type="KEGG" id="spar:SPRG_07560"/>
<dbReference type="RefSeq" id="XP_012202084.1">
    <property type="nucleotide sequence ID" value="XM_012346694.1"/>
</dbReference>
<dbReference type="EMBL" id="KK583218">
    <property type="protein sequence ID" value="KDO27311.1"/>
    <property type="molecule type" value="Genomic_DNA"/>
</dbReference>
<dbReference type="STRING" id="695850.A0A067CL96"/>
<protein>
    <submittedName>
        <fullName evidence="1">Uncharacterized protein</fullName>
    </submittedName>
</protein>
<evidence type="ECO:0000313" key="1">
    <source>
        <dbReference type="EMBL" id="KDO27311.1"/>
    </source>
</evidence>
<accession>A0A067CL96</accession>
<proteinExistence type="predicted"/>